<feature type="region of interest" description="Disordered" evidence="1">
    <location>
        <begin position="581"/>
        <end position="602"/>
    </location>
</feature>
<evidence type="ECO:0000313" key="5">
    <source>
        <dbReference type="Proteomes" id="UP000507470"/>
    </source>
</evidence>
<evidence type="ECO:0000256" key="3">
    <source>
        <dbReference type="SAM" id="SignalP"/>
    </source>
</evidence>
<accession>A0A6J8DLG6</accession>
<evidence type="ECO:0000256" key="2">
    <source>
        <dbReference type="SAM" id="Phobius"/>
    </source>
</evidence>
<dbReference type="EMBL" id="CACVKT020007566">
    <property type="protein sequence ID" value="CAC5408567.1"/>
    <property type="molecule type" value="Genomic_DNA"/>
</dbReference>
<dbReference type="Proteomes" id="UP000507470">
    <property type="component" value="Unassembled WGS sequence"/>
</dbReference>
<feature type="transmembrane region" description="Helical" evidence="2">
    <location>
        <begin position="306"/>
        <end position="325"/>
    </location>
</feature>
<keyword evidence="2" id="KW-0472">Membrane</keyword>
<keyword evidence="3" id="KW-0732">Signal</keyword>
<keyword evidence="2" id="KW-0812">Transmembrane</keyword>
<name>A0A6J8DLG6_MYTCO</name>
<reference evidence="4 5" key="1">
    <citation type="submission" date="2020-06" db="EMBL/GenBank/DDBJ databases">
        <authorList>
            <person name="Li R."/>
            <person name="Bekaert M."/>
        </authorList>
    </citation>
    <scope>NUCLEOTIDE SEQUENCE [LARGE SCALE GENOMIC DNA]</scope>
    <source>
        <strain evidence="5">wild</strain>
    </source>
</reference>
<feature type="compositionally biased region" description="Polar residues" evidence="1">
    <location>
        <begin position="589"/>
        <end position="602"/>
    </location>
</feature>
<proteinExistence type="predicted"/>
<evidence type="ECO:0000256" key="1">
    <source>
        <dbReference type="SAM" id="MobiDB-lite"/>
    </source>
</evidence>
<feature type="transmembrane region" description="Helical" evidence="2">
    <location>
        <begin position="218"/>
        <end position="238"/>
    </location>
</feature>
<sequence length="602" mass="69715">MAKDIIMACLFILAILFEVAETESIEQATQTHGYASHNITCQFNVLNLDQVKQQFFDFVSVDKASLVFFNIEINPEFLNITSYDNIHENGILRWLWVADSQLYILSYPIDLDGITLQLTKSAERTVHLAVNATIDYQEHDASSYTICMQSLYLTIFGQILDRNETDWKFCHRYFEGQYWKKVLYFLMGSWLGYDFQCFNAICADIKCADVVKKGTVNIIIDICILLLCLNLPLFYLFLPKRQNTSSNNVMHYHKGESPYGFARFFLHLNKNTQALNVNKRQQRKKFPEWMTAYLNNSSNLKPEARILSFICLILLGIYILENIYLRQAIADFDKYTEIYHPYYFSLEDAKIIKLKHSLKGEKKLKKMNDMEDITDNRVHNNIDVSNDYRQDIQTFYDRPDDEDAYLPVELFDQIAKEFVPLNVQVFILFLKVFFTGLFLYVTLDSLSNGGSDDFLTSQIPLIITVILPAIAERLCSPSNIKDVVKMNEDAIKHMIENFKPNCDENPNEPSTITQPTGKTNFCTLLVIFCPIVYAMKNIITYPFICCSKQAKKIDVSYCPEDLQYCKCACCVIEENDETEPINGDRDRNNYNSTVNVVTHQPN</sequence>
<keyword evidence="5" id="KW-1185">Reference proteome</keyword>
<gene>
    <name evidence="4" type="ORF">MCOR_41947</name>
</gene>
<feature type="signal peptide" evidence="3">
    <location>
        <begin position="1"/>
        <end position="22"/>
    </location>
</feature>
<keyword evidence="2" id="KW-1133">Transmembrane helix</keyword>
<protein>
    <submittedName>
        <fullName evidence="4">Uncharacterized protein</fullName>
    </submittedName>
</protein>
<dbReference type="OrthoDB" id="6160294at2759"/>
<feature type="transmembrane region" description="Helical" evidence="2">
    <location>
        <begin position="421"/>
        <end position="442"/>
    </location>
</feature>
<evidence type="ECO:0000313" key="4">
    <source>
        <dbReference type="EMBL" id="CAC5408567.1"/>
    </source>
</evidence>
<dbReference type="AlphaFoldDB" id="A0A6J8DLG6"/>
<organism evidence="4 5">
    <name type="scientific">Mytilus coruscus</name>
    <name type="common">Sea mussel</name>
    <dbReference type="NCBI Taxonomy" id="42192"/>
    <lineage>
        <taxon>Eukaryota</taxon>
        <taxon>Metazoa</taxon>
        <taxon>Spiralia</taxon>
        <taxon>Lophotrochozoa</taxon>
        <taxon>Mollusca</taxon>
        <taxon>Bivalvia</taxon>
        <taxon>Autobranchia</taxon>
        <taxon>Pteriomorphia</taxon>
        <taxon>Mytilida</taxon>
        <taxon>Mytiloidea</taxon>
        <taxon>Mytilidae</taxon>
        <taxon>Mytilinae</taxon>
        <taxon>Mytilus</taxon>
    </lineage>
</organism>
<feature type="chain" id="PRO_5027011259" evidence="3">
    <location>
        <begin position="23"/>
        <end position="602"/>
    </location>
</feature>